<gene>
    <name evidence="1" type="ORF">BWK73_41040</name>
</gene>
<comment type="caution">
    <text evidence="1">The sequence shown here is derived from an EMBL/GenBank/DDBJ whole genome shotgun (WGS) entry which is preliminary data.</text>
</comment>
<organism evidence="1 2">
    <name type="scientific">Thiothrix lacustris</name>
    <dbReference type="NCBI Taxonomy" id="525917"/>
    <lineage>
        <taxon>Bacteria</taxon>
        <taxon>Pseudomonadati</taxon>
        <taxon>Pseudomonadota</taxon>
        <taxon>Gammaproteobacteria</taxon>
        <taxon>Thiotrichales</taxon>
        <taxon>Thiotrichaceae</taxon>
        <taxon>Thiothrix</taxon>
    </lineage>
</organism>
<proteinExistence type="predicted"/>
<sequence>KRLYWGAARSSDVYSVALDAKGHFTKDVRHEFALATLPEGNTTSVRKFEFAQRQGEYVMLAKELEFGFRLLAENNLRKRTYRFRYAVGQDVWQFTAAQADNGG</sequence>
<evidence type="ECO:0000313" key="1">
    <source>
        <dbReference type="EMBL" id="OQX02944.1"/>
    </source>
</evidence>
<dbReference type="EMBL" id="MTEJ01000443">
    <property type="protein sequence ID" value="OQX02944.1"/>
    <property type="molecule type" value="Genomic_DNA"/>
</dbReference>
<protein>
    <submittedName>
        <fullName evidence="1">Uncharacterized protein</fullName>
    </submittedName>
</protein>
<evidence type="ECO:0000313" key="2">
    <source>
        <dbReference type="Proteomes" id="UP000192491"/>
    </source>
</evidence>
<dbReference type="AlphaFoldDB" id="A0A1Y1QD18"/>
<reference evidence="1 2" key="1">
    <citation type="submission" date="2017-01" db="EMBL/GenBank/DDBJ databases">
        <title>Novel large sulfur bacteria in the metagenomes of groundwater-fed chemosynthetic microbial mats in the Lake Huron basin.</title>
        <authorList>
            <person name="Sharrar A.M."/>
            <person name="Flood B.E."/>
            <person name="Bailey J.V."/>
            <person name="Jones D.S."/>
            <person name="Biddanda B."/>
            <person name="Ruberg S.A."/>
            <person name="Marcus D.N."/>
            <person name="Dick G.J."/>
        </authorList>
    </citation>
    <scope>NUCLEOTIDE SEQUENCE [LARGE SCALE GENOMIC DNA]</scope>
    <source>
        <strain evidence="1">A8</strain>
    </source>
</reference>
<feature type="non-terminal residue" evidence="1">
    <location>
        <position position="1"/>
    </location>
</feature>
<dbReference type="Proteomes" id="UP000192491">
    <property type="component" value="Unassembled WGS sequence"/>
</dbReference>
<accession>A0A1Y1QD18</accession>
<name>A0A1Y1QD18_9GAMM</name>